<feature type="compositionally biased region" description="Gly residues" evidence="10">
    <location>
        <begin position="41"/>
        <end position="76"/>
    </location>
</feature>
<evidence type="ECO:0000256" key="10">
    <source>
        <dbReference type="SAM" id="MobiDB-lite"/>
    </source>
</evidence>
<dbReference type="PANTHER" id="PTHR38050">
    <property type="match status" value="1"/>
</dbReference>
<comment type="similarity">
    <text evidence="2">Belongs to the faeC family.</text>
</comment>
<evidence type="ECO:0000256" key="3">
    <source>
        <dbReference type="ARBA" id="ARBA00022525"/>
    </source>
</evidence>
<evidence type="ECO:0000256" key="1">
    <source>
        <dbReference type="ARBA" id="ARBA00004613"/>
    </source>
</evidence>
<evidence type="ECO:0000256" key="2">
    <source>
        <dbReference type="ARBA" id="ARBA00010278"/>
    </source>
</evidence>
<keyword evidence="7" id="KW-0119">Carbohydrate metabolism</keyword>
<evidence type="ECO:0000256" key="6">
    <source>
        <dbReference type="ARBA" id="ARBA00022801"/>
    </source>
</evidence>
<dbReference type="InterPro" id="IPR029058">
    <property type="entry name" value="AB_hydrolase_fold"/>
</dbReference>
<dbReference type="GO" id="GO:0030600">
    <property type="term" value="F:feruloyl esterase activity"/>
    <property type="evidence" value="ECO:0007669"/>
    <property type="project" value="InterPro"/>
</dbReference>
<keyword evidence="6" id="KW-0378">Hydrolase</keyword>
<name>A0A0K1EAQ0_CHOCO</name>
<organism evidence="11 12">
    <name type="scientific">Chondromyces crocatus</name>
    <dbReference type="NCBI Taxonomy" id="52"/>
    <lineage>
        <taxon>Bacteria</taxon>
        <taxon>Pseudomonadati</taxon>
        <taxon>Myxococcota</taxon>
        <taxon>Polyangia</taxon>
        <taxon>Polyangiales</taxon>
        <taxon>Polyangiaceae</taxon>
        <taxon>Chondromyces</taxon>
    </lineage>
</organism>
<keyword evidence="4" id="KW-0858">Xylan degradation</keyword>
<dbReference type="STRING" id="52.CMC5_020770"/>
<sequence>MTQSAILAGLFGLTLIAALGCGGGDEPGGSSESSGTTSPPGSGGQGGTGGDGGSGTGGDGGAGGSGGSGGSTGGIGASCSAEPPPGATLAPPPPAYSGGTCPAFTAGANTFASSGNQRSFLLVLPDEIEPSESLPVIFLWHWLGGSAEGFFTRGEVQDAVNQQRFIAVIPESKDDILFKWPFETTATSARMEEEFVFFDDMLSCVSEQFNVNKECVSSAGVSAGALFTGQLAGGRGQYLSSILSLSGGVGGFIKPWTPPAHKMPAMVLWGGPQDTCIVINFQDTSRNLETALTADGHFFLECVHNCQHAEPPIDAPSGVSTYGPLWQFALDHPYWLNPGESPYTSAGIPPELPTWCGIGTGSSTIRTGDCPNAPGC</sequence>
<keyword evidence="5" id="KW-0732">Signal</keyword>
<dbReference type="PANTHER" id="PTHR38050:SF1">
    <property type="entry name" value="FERULOYL ESTERASE C"/>
    <property type="match status" value="1"/>
</dbReference>
<keyword evidence="3" id="KW-0964">Secreted</keyword>
<comment type="function">
    <text evidence="9">Involved in degradation of plant cell walls. Hydrolyzes the feruloyl-arabinose ester bond in arabinoxylans, and the feruloyl-galactose ester bond in pectin. Active against paranitrophenyl-acetate, methyl ferulate and wheat arabinoxylan.</text>
</comment>
<evidence type="ECO:0000256" key="4">
    <source>
        <dbReference type="ARBA" id="ARBA00022651"/>
    </source>
</evidence>
<feature type="region of interest" description="Disordered" evidence="10">
    <location>
        <begin position="24"/>
        <end position="94"/>
    </location>
</feature>
<dbReference type="KEGG" id="ccro:CMC5_020770"/>
<comment type="subcellular location">
    <subcellularLocation>
        <location evidence="1">Secreted</location>
    </subcellularLocation>
</comment>
<gene>
    <name evidence="11" type="ORF">CMC5_020770</name>
</gene>
<dbReference type="Proteomes" id="UP000067626">
    <property type="component" value="Chromosome"/>
</dbReference>
<dbReference type="Gene3D" id="3.40.50.1820">
    <property type="entry name" value="alpha/beta hydrolase"/>
    <property type="match status" value="1"/>
</dbReference>
<accession>A0A0K1EAQ0</accession>
<evidence type="ECO:0000256" key="5">
    <source>
        <dbReference type="ARBA" id="ARBA00022729"/>
    </source>
</evidence>
<dbReference type="RefSeq" id="WP_050430230.1">
    <property type="nucleotide sequence ID" value="NZ_CP012159.1"/>
</dbReference>
<evidence type="ECO:0000313" key="12">
    <source>
        <dbReference type="Proteomes" id="UP000067626"/>
    </source>
</evidence>
<evidence type="ECO:0000313" key="11">
    <source>
        <dbReference type="EMBL" id="AKT37934.1"/>
    </source>
</evidence>
<dbReference type="PATRIC" id="fig|52.7.peg.2236"/>
<keyword evidence="12" id="KW-1185">Reference proteome</keyword>
<evidence type="ECO:0000256" key="8">
    <source>
        <dbReference type="ARBA" id="ARBA00023326"/>
    </source>
</evidence>
<feature type="compositionally biased region" description="Pro residues" evidence="10">
    <location>
        <begin position="82"/>
        <end position="94"/>
    </location>
</feature>
<evidence type="ECO:0000256" key="9">
    <source>
        <dbReference type="ARBA" id="ARBA00025250"/>
    </source>
</evidence>
<dbReference type="GO" id="GO:0045493">
    <property type="term" value="P:xylan catabolic process"/>
    <property type="evidence" value="ECO:0007669"/>
    <property type="project" value="UniProtKB-KW"/>
</dbReference>
<dbReference type="EMBL" id="CP012159">
    <property type="protein sequence ID" value="AKT37934.1"/>
    <property type="molecule type" value="Genomic_DNA"/>
</dbReference>
<evidence type="ECO:0000256" key="7">
    <source>
        <dbReference type="ARBA" id="ARBA00023277"/>
    </source>
</evidence>
<proteinExistence type="inferred from homology"/>
<keyword evidence="8" id="KW-0624">Polysaccharide degradation</keyword>
<dbReference type="GO" id="GO:0005576">
    <property type="term" value="C:extracellular region"/>
    <property type="evidence" value="ECO:0007669"/>
    <property type="project" value="UniProtKB-SubCell"/>
</dbReference>
<dbReference type="InterPro" id="IPR043595">
    <property type="entry name" value="FaeB/C/D"/>
</dbReference>
<reference evidence="11 12" key="1">
    <citation type="submission" date="2015-07" db="EMBL/GenBank/DDBJ databases">
        <title>Genome analysis of myxobacterium Chondromyces crocatus Cm c5 reveals a high potential for natural compound synthesis and the genetic basis for the loss of fruiting body formation.</title>
        <authorList>
            <person name="Zaburannyi N."/>
            <person name="Bunk B."/>
            <person name="Maier J."/>
            <person name="Overmann J."/>
            <person name="Mueller R."/>
        </authorList>
    </citation>
    <scope>NUCLEOTIDE SEQUENCE [LARGE SCALE GENOMIC DNA]</scope>
    <source>
        <strain evidence="11 12">Cm c5</strain>
    </source>
</reference>
<dbReference type="AlphaFoldDB" id="A0A0K1EAQ0"/>
<feature type="compositionally biased region" description="Low complexity" evidence="10">
    <location>
        <begin position="28"/>
        <end position="40"/>
    </location>
</feature>
<dbReference type="SUPFAM" id="SSF53474">
    <property type="entry name" value="alpha/beta-Hydrolases"/>
    <property type="match status" value="1"/>
</dbReference>
<protein>
    <submittedName>
        <fullName evidence="11">Uncharacterized protein</fullName>
    </submittedName>
</protein>